<dbReference type="InterPro" id="IPR041602">
    <property type="entry name" value="Quercetinase_C"/>
</dbReference>
<sequence length="233" mass="25318">MIRVYPKDALGVFESDGLDSRYHFSFGKYHASHRMGFGPLRVINDDLIRAGRGFDLHPHRDMEIITYVRTGAVHHRDSLGNQGRTGAGDVQVMSAGTGIAHAEYADPNEDTTLFQIWIKPDAKGLPPRWEQAVLPRAPRESDLQILVSGRKADQRPGVLRIHQDAAIYGGALLQGRALIHDVRGPTGVYVVVSSGEIALNAADLKAGDGAEVTGEPKLTIRGLTDAELLAIEV</sequence>
<dbReference type="PIRSF" id="PIRSF006232">
    <property type="entry name" value="Pirin"/>
    <property type="match status" value="1"/>
</dbReference>
<feature type="binding site" evidence="2">
    <location>
        <position position="59"/>
    </location>
    <ligand>
        <name>Fe cation</name>
        <dbReference type="ChEBI" id="CHEBI:24875"/>
    </ligand>
</feature>
<dbReference type="SUPFAM" id="SSF51182">
    <property type="entry name" value="RmlC-like cupins"/>
    <property type="match status" value="1"/>
</dbReference>
<feature type="binding site" evidence="2">
    <location>
        <position position="101"/>
    </location>
    <ligand>
        <name>Fe cation</name>
        <dbReference type="ChEBI" id="CHEBI:24875"/>
    </ligand>
</feature>
<evidence type="ECO:0000256" key="2">
    <source>
        <dbReference type="PIRSR" id="PIRSR006232-1"/>
    </source>
</evidence>
<name>A0A7T5UI64_9BACT</name>
<comment type="cofactor">
    <cofactor evidence="2">
        <name>Fe cation</name>
        <dbReference type="ChEBI" id="CHEBI:24875"/>
    </cofactor>
    <text evidence="2">Binds 1 Fe cation per subunit.</text>
</comment>
<dbReference type="CDD" id="cd02910">
    <property type="entry name" value="cupin_Yhhw_N"/>
    <property type="match status" value="1"/>
</dbReference>
<dbReference type="Pfam" id="PF17954">
    <property type="entry name" value="Pirin_C_2"/>
    <property type="match status" value="1"/>
</dbReference>
<comment type="similarity">
    <text evidence="1 3">Belongs to the pirin family.</text>
</comment>
<feature type="binding site" evidence="2">
    <location>
        <position position="103"/>
    </location>
    <ligand>
        <name>Fe cation</name>
        <dbReference type="ChEBI" id="CHEBI:24875"/>
    </ligand>
</feature>
<proteinExistence type="inferred from homology"/>
<protein>
    <submittedName>
        <fullName evidence="6">Pirin family protein</fullName>
    </submittedName>
</protein>
<dbReference type="InterPro" id="IPR014710">
    <property type="entry name" value="RmlC-like_jellyroll"/>
</dbReference>
<gene>
    <name evidence="6" type="ORF">HYS17_00800</name>
</gene>
<dbReference type="Pfam" id="PF02678">
    <property type="entry name" value="Pirin"/>
    <property type="match status" value="1"/>
</dbReference>
<dbReference type="Gene3D" id="2.60.120.10">
    <property type="entry name" value="Jelly Rolls"/>
    <property type="match status" value="2"/>
</dbReference>
<dbReference type="Proteomes" id="UP000595362">
    <property type="component" value="Chromosome"/>
</dbReference>
<feature type="domain" description="Pirin N-terminal" evidence="4">
    <location>
        <begin position="16"/>
        <end position="118"/>
    </location>
</feature>
<feature type="binding site" evidence="2">
    <location>
        <position position="57"/>
    </location>
    <ligand>
        <name>Fe cation</name>
        <dbReference type="ChEBI" id="CHEBI:24875"/>
    </ligand>
</feature>
<dbReference type="InterPro" id="IPR003829">
    <property type="entry name" value="Pirin_N_dom"/>
</dbReference>
<evidence type="ECO:0000256" key="3">
    <source>
        <dbReference type="RuleBase" id="RU003457"/>
    </source>
</evidence>
<accession>A0A7T5UI64</accession>
<dbReference type="AlphaFoldDB" id="A0A7T5UI64"/>
<dbReference type="GO" id="GO:0046872">
    <property type="term" value="F:metal ion binding"/>
    <property type="evidence" value="ECO:0007669"/>
    <property type="project" value="UniProtKB-KW"/>
</dbReference>
<evidence type="ECO:0000256" key="1">
    <source>
        <dbReference type="ARBA" id="ARBA00008416"/>
    </source>
</evidence>
<dbReference type="InterPro" id="IPR011051">
    <property type="entry name" value="RmlC_Cupin_sf"/>
</dbReference>
<reference evidence="6 7" key="1">
    <citation type="submission" date="2020-07" db="EMBL/GenBank/DDBJ databases">
        <title>Huge and variable diversity of episymbiotic CPR bacteria and DPANN archaea in groundwater ecosystems.</title>
        <authorList>
            <person name="He C.Y."/>
            <person name="Keren R."/>
            <person name="Whittaker M."/>
            <person name="Farag I.F."/>
            <person name="Doudna J."/>
            <person name="Cate J.H.D."/>
            <person name="Banfield J.F."/>
        </authorList>
    </citation>
    <scope>NUCLEOTIDE SEQUENCE [LARGE SCALE GENOMIC DNA]</scope>
    <source>
        <strain evidence="6">NC_groundwater_70_Ag_B-0.1um_54_66</strain>
    </source>
</reference>
<feature type="domain" description="Quercetin 2,3-dioxygenase C-terminal cupin" evidence="5">
    <location>
        <begin position="153"/>
        <end position="233"/>
    </location>
</feature>
<dbReference type="PANTHER" id="PTHR43212">
    <property type="entry name" value="QUERCETIN 2,3-DIOXYGENASE"/>
    <property type="match status" value="1"/>
</dbReference>
<dbReference type="InterPro" id="IPR012093">
    <property type="entry name" value="Pirin"/>
</dbReference>
<organism evidence="6 7">
    <name type="scientific">Micavibrio aeruginosavorus</name>
    <dbReference type="NCBI Taxonomy" id="349221"/>
    <lineage>
        <taxon>Bacteria</taxon>
        <taxon>Pseudomonadati</taxon>
        <taxon>Bdellovibrionota</taxon>
        <taxon>Bdellovibrionia</taxon>
        <taxon>Bdellovibrionales</taxon>
        <taxon>Pseudobdellovibrionaceae</taxon>
        <taxon>Micavibrio</taxon>
    </lineage>
</organism>
<evidence type="ECO:0000313" key="6">
    <source>
        <dbReference type="EMBL" id="QQG36363.1"/>
    </source>
</evidence>
<keyword evidence="2" id="KW-0479">Metal-binding</keyword>
<dbReference type="PANTHER" id="PTHR43212:SF3">
    <property type="entry name" value="QUERCETIN 2,3-DIOXYGENASE"/>
    <property type="match status" value="1"/>
</dbReference>
<evidence type="ECO:0000313" key="7">
    <source>
        <dbReference type="Proteomes" id="UP000595362"/>
    </source>
</evidence>
<dbReference type="EMBL" id="CP066681">
    <property type="protein sequence ID" value="QQG36363.1"/>
    <property type="molecule type" value="Genomic_DNA"/>
</dbReference>
<evidence type="ECO:0000259" key="4">
    <source>
        <dbReference type="Pfam" id="PF02678"/>
    </source>
</evidence>
<keyword evidence="2" id="KW-0408">Iron</keyword>
<evidence type="ECO:0000259" key="5">
    <source>
        <dbReference type="Pfam" id="PF17954"/>
    </source>
</evidence>